<evidence type="ECO:0000313" key="3">
    <source>
        <dbReference type="Proteomes" id="UP000581769"/>
    </source>
</evidence>
<evidence type="ECO:0000256" key="1">
    <source>
        <dbReference type="SAM" id="MobiDB-lite"/>
    </source>
</evidence>
<comment type="caution">
    <text evidence="2">The sequence shown here is derived from an EMBL/GenBank/DDBJ whole genome shotgun (WGS) entry which is preliminary data.</text>
</comment>
<dbReference type="AlphaFoldDB" id="A0A840IS82"/>
<proteinExistence type="predicted"/>
<reference evidence="2 3" key="1">
    <citation type="submission" date="2020-08" db="EMBL/GenBank/DDBJ databases">
        <title>Sequencing the genomes of 1000 actinobacteria strains.</title>
        <authorList>
            <person name="Klenk H.-P."/>
        </authorList>
    </citation>
    <scope>NUCLEOTIDE SEQUENCE [LARGE SCALE GENOMIC DNA]</scope>
    <source>
        <strain evidence="2 3">DSM 45859</strain>
    </source>
</reference>
<dbReference type="RefSeq" id="WP_184785069.1">
    <property type="nucleotide sequence ID" value="NZ_JACHMG010000001.1"/>
</dbReference>
<accession>A0A840IS82</accession>
<name>A0A840IS82_9PSEU</name>
<dbReference type="Proteomes" id="UP000581769">
    <property type="component" value="Unassembled WGS sequence"/>
</dbReference>
<feature type="region of interest" description="Disordered" evidence="1">
    <location>
        <begin position="1"/>
        <end position="49"/>
    </location>
</feature>
<sequence length="49" mass="5185">MPDLISRLGDHHGDAAVAVDDPLDHRPSIRKRTTTPTSATSSTSSINAD</sequence>
<protein>
    <submittedName>
        <fullName evidence="2">Uncharacterized protein</fullName>
    </submittedName>
</protein>
<organism evidence="2 3">
    <name type="scientific">Amycolatopsis jiangsuensis</name>
    <dbReference type="NCBI Taxonomy" id="1181879"/>
    <lineage>
        <taxon>Bacteria</taxon>
        <taxon>Bacillati</taxon>
        <taxon>Actinomycetota</taxon>
        <taxon>Actinomycetes</taxon>
        <taxon>Pseudonocardiales</taxon>
        <taxon>Pseudonocardiaceae</taxon>
        <taxon>Amycolatopsis</taxon>
    </lineage>
</organism>
<keyword evidence="3" id="KW-1185">Reference proteome</keyword>
<gene>
    <name evidence="2" type="ORF">BJY18_001790</name>
</gene>
<dbReference type="EMBL" id="JACHMG010000001">
    <property type="protein sequence ID" value="MBB4684305.1"/>
    <property type="molecule type" value="Genomic_DNA"/>
</dbReference>
<evidence type="ECO:0000313" key="2">
    <source>
        <dbReference type="EMBL" id="MBB4684305.1"/>
    </source>
</evidence>
<feature type="compositionally biased region" description="Low complexity" evidence="1">
    <location>
        <begin position="34"/>
        <end position="49"/>
    </location>
</feature>